<evidence type="ECO:0000256" key="2">
    <source>
        <dbReference type="ARBA" id="ARBA00023125"/>
    </source>
</evidence>
<keyword evidence="1" id="KW-0229">DNA integration</keyword>
<dbReference type="Gene3D" id="3.40.50.1390">
    <property type="entry name" value="Resolvase, N-terminal catalytic domain"/>
    <property type="match status" value="1"/>
</dbReference>
<evidence type="ECO:0000256" key="4">
    <source>
        <dbReference type="PIRSR" id="PIRSR606118-50"/>
    </source>
</evidence>
<organism evidence="7 8">
    <name type="scientific">Stieleria marina</name>
    <dbReference type="NCBI Taxonomy" id="1930275"/>
    <lineage>
        <taxon>Bacteria</taxon>
        <taxon>Pseudomonadati</taxon>
        <taxon>Planctomycetota</taxon>
        <taxon>Planctomycetia</taxon>
        <taxon>Pirellulales</taxon>
        <taxon>Pirellulaceae</taxon>
        <taxon>Stieleria</taxon>
    </lineage>
</organism>
<feature type="active site" description="O-(5'-phospho-DNA)-serine intermediate" evidence="4 5">
    <location>
        <position position="11"/>
    </location>
</feature>
<dbReference type="GO" id="GO:0015074">
    <property type="term" value="P:DNA integration"/>
    <property type="evidence" value="ECO:0007669"/>
    <property type="project" value="UniProtKB-KW"/>
</dbReference>
<dbReference type="PANTHER" id="PTHR30461:SF2">
    <property type="entry name" value="SERINE RECOMBINASE PINE-RELATED"/>
    <property type="match status" value="1"/>
</dbReference>
<dbReference type="InterPro" id="IPR006119">
    <property type="entry name" value="Resolv_N"/>
</dbReference>
<dbReference type="InterPro" id="IPR050639">
    <property type="entry name" value="SSR_resolvase"/>
</dbReference>
<sequence length="104" mass="11991">MQHIAIYCRVSTKKQDTRSQEADLKRWIEAYAVDTPVKFYRDKYTGKTMDRPVWNRLESAMSSGNVSKVVVWRLDRLGRTVAGLAALFETLQERKIGLESEASH</sequence>
<feature type="domain" description="Resolvase/invertase-type recombinase catalytic" evidence="6">
    <location>
        <begin position="3"/>
        <end position="104"/>
    </location>
</feature>
<proteinExistence type="predicted"/>
<dbReference type="PANTHER" id="PTHR30461">
    <property type="entry name" value="DNA-INVERTASE FROM LAMBDOID PROPHAGE"/>
    <property type="match status" value="1"/>
</dbReference>
<keyword evidence="8" id="KW-1185">Reference proteome</keyword>
<dbReference type="InterPro" id="IPR006118">
    <property type="entry name" value="Recombinase_CS"/>
</dbReference>
<evidence type="ECO:0000259" key="6">
    <source>
        <dbReference type="PROSITE" id="PS51736"/>
    </source>
</evidence>
<protein>
    <submittedName>
        <fullName evidence="7">DNA-invertase hin</fullName>
    </submittedName>
</protein>
<dbReference type="SUPFAM" id="SSF53041">
    <property type="entry name" value="Resolvase-like"/>
    <property type="match status" value="1"/>
</dbReference>
<dbReference type="GO" id="GO:0003677">
    <property type="term" value="F:DNA binding"/>
    <property type="evidence" value="ECO:0007669"/>
    <property type="project" value="UniProtKB-KW"/>
</dbReference>
<keyword evidence="2" id="KW-0238">DNA-binding</keyword>
<gene>
    <name evidence="7" type="primary">hin_3</name>
    <name evidence="7" type="ORF">K239x_34420</name>
</gene>
<evidence type="ECO:0000313" key="8">
    <source>
        <dbReference type="Proteomes" id="UP000319817"/>
    </source>
</evidence>
<dbReference type="Proteomes" id="UP000319817">
    <property type="component" value="Chromosome"/>
</dbReference>
<accession>A0A517NWD1</accession>
<dbReference type="RefSeq" id="WP_145419278.1">
    <property type="nucleotide sequence ID" value="NZ_CP036526.1"/>
</dbReference>
<dbReference type="EMBL" id="CP036526">
    <property type="protein sequence ID" value="QDT11445.1"/>
    <property type="molecule type" value="Genomic_DNA"/>
</dbReference>
<dbReference type="SMART" id="SM00857">
    <property type="entry name" value="Resolvase"/>
    <property type="match status" value="1"/>
</dbReference>
<evidence type="ECO:0000256" key="3">
    <source>
        <dbReference type="ARBA" id="ARBA00023172"/>
    </source>
</evidence>
<dbReference type="AlphaFoldDB" id="A0A517NWD1"/>
<dbReference type="Pfam" id="PF00239">
    <property type="entry name" value="Resolvase"/>
    <property type="match status" value="1"/>
</dbReference>
<keyword evidence="3" id="KW-0233">DNA recombination</keyword>
<dbReference type="CDD" id="cd03768">
    <property type="entry name" value="SR_ResInv"/>
    <property type="match status" value="1"/>
</dbReference>
<evidence type="ECO:0000256" key="5">
    <source>
        <dbReference type="PROSITE-ProRule" id="PRU10137"/>
    </source>
</evidence>
<evidence type="ECO:0000313" key="7">
    <source>
        <dbReference type="EMBL" id="QDT11445.1"/>
    </source>
</evidence>
<dbReference type="PROSITE" id="PS00397">
    <property type="entry name" value="RECOMBINASES_1"/>
    <property type="match status" value="1"/>
</dbReference>
<reference evidence="7 8" key="1">
    <citation type="submission" date="2019-02" db="EMBL/GenBank/DDBJ databases">
        <title>Deep-cultivation of Planctomycetes and their phenomic and genomic characterization uncovers novel biology.</title>
        <authorList>
            <person name="Wiegand S."/>
            <person name="Jogler M."/>
            <person name="Boedeker C."/>
            <person name="Pinto D."/>
            <person name="Vollmers J."/>
            <person name="Rivas-Marin E."/>
            <person name="Kohn T."/>
            <person name="Peeters S.H."/>
            <person name="Heuer A."/>
            <person name="Rast P."/>
            <person name="Oberbeckmann S."/>
            <person name="Bunk B."/>
            <person name="Jeske O."/>
            <person name="Meyerdierks A."/>
            <person name="Storesund J.E."/>
            <person name="Kallscheuer N."/>
            <person name="Luecker S."/>
            <person name="Lage O.M."/>
            <person name="Pohl T."/>
            <person name="Merkel B.J."/>
            <person name="Hornburger P."/>
            <person name="Mueller R.-W."/>
            <person name="Bruemmer F."/>
            <person name="Labrenz M."/>
            <person name="Spormann A.M."/>
            <person name="Op den Camp H."/>
            <person name="Overmann J."/>
            <person name="Amann R."/>
            <person name="Jetten M.S.M."/>
            <person name="Mascher T."/>
            <person name="Medema M.H."/>
            <person name="Devos D.P."/>
            <person name="Kaster A.-K."/>
            <person name="Ovreas L."/>
            <person name="Rohde M."/>
            <person name="Galperin M.Y."/>
            <person name="Jogler C."/>
        </authorList>
    </citation>
    <scope>NUCLEOTIDE SEQUENCE [LARGE SCALE GENOMIC DNA]</scope>
    <source>
        <strain evidence="7 8">K23_9</strain>
    </source>
</reference>
<dbReference type="GO" id="GO:0000150">
    <property type="term" value="F:DNA strand exchange activity"/>
    <property type="evidence" value="ECO:0007669"/>
    <property type="project" value="InterPro"/>
</dbReference>
<evidence type="ECO:0000256" key="1">
    <source>
        <dbReference type="ARBA" id="ARBA00022908"/>
    </source>
</evidence>
<dbReference type="OrthoDB" id="9797501at2"/>
<dbReference type="PROSITE" id="PS51736">
    <property type="entry name" value="RECOMBINASES_3"/>
    <property type="match status" value="1"/>
</dbReference>
<dbReference type="InterPro" id="IPR036162">
    <property type="entry name" value="Resolvase-like_N_sf"/>
</dbReference>
<name>A0A517NWD1_9BACT</name>